<evidence type="ECO:0000313" key="10">
    <source>
        <dbReference type="Proteomes" id="UP000285517"/>
    </source>
</evidence>
<dbReference type="GO" id="GO:0015648">
    <property type="term" value="F:lipid-linked peptidoglycan transporter activity"/>
    <property type="evidence" value="ECO:0007669"/>
    <property type="project" value="TreeGrafter"/>
</dbReference>
<feature type="transmembrane region" description="Helical" evidence="8">
    <location>
        <begin position="80"/>
        <end position="99"/>
    </location>
</feature>
<dbReference type="RefSeq" id="WP_128250031.1">
    <property type="nucleotide sequence ID" value="NZ_CP034951.1"/>
</dbReference>
<keyword evidence="5 8" id="KW-0472">Membrane</keyword>
<evidence type="ECO:0000313" key="9">
    <source>
        <dbReference type="EMBL" id="QAA81649.1"/>
    </source>
</evidence>
<keyword evidence="2 8" id="KW-0812">Transmembrane</keyword>
<feature type="transmembrane region" description="Helical" evidence="8">
    <location>
        <begin position="51"/>
        <end position="68"/>
    </location>
</feature>
<proteinExistence type="predicted"/>
<feature type="transmembrane region" description="Helical" evidence="8">
    <location>
        <begin position="389"/>
        <end position="408"/>
    </location>
</feature>
<name>A0A410G324_9FLAO</name>
<dbReference type="EMBL" id="CP034951">
    <property type="protein sequence ID" value="QAA81649.1"/>
    <property type="molecule type" value="Genomic_DNA"/>
</dbReference>
<feature type="transmembrane region" description="Helical" evidence="8">
    <location>
        <begin position="12"/>
        <end position="31"/>
    </location>
</feature>
<dbReference type="Pfam" id="PF01098">
    <property type="entry name" value="FTSW_RODA_SPOVE"/>
    <property type="match status" value="1"/>
</dbReference>
<dbReference type="PANTHER" id="PTHR30474:SF1">
    <property type="entry name" value="PEPTIDOGLYCAN GLYCOSYLTRANSFERASE MRDB"/>
    <property type="match status" value="1"/>
</dbReference>
<reference evidence="9 10" key="1">
    <citation type="submission" date="2019-01" db="EMBL/GenBank/DDBJ databases">
        <title>Complete genome sequencing of Aequorivita sp. H23M31.</title>
        <authorList>
            <person name="Bae J.-W."/>
        </authorList>
    </citation>
    <scope>NUCLEOTIDE SEQUENCE [LARGE SCALE GENOMIC DNA]</scope>
    <source>
        <strain evidence="9 10">H23M31</strain>
    </source>
</reference>
<feature type="transmembrane region" description="Helical" evidence="8">
    <location>
        <begin position="232"/>
        <end position="250"/>
    </location>
</feature>
<dbReference type="GO" id="GO:0008360">
    <property type="term" value="P:regulation of cell shape"/>
    <property type="evidence" value="ECO:0007669"/>
    <property type="project" value="UniProtKB-KW"/>
</dbReference>
<dbReference type="InterPro" id="IPR018365">
    <property type="entry name" value="Cell_cycle_FtsW-rel_CS"/>
</dbReference>
<feature type="transmembrane region" description="Helical" evidence="8">
    <location>
        <begin position="180"/>
        <end position="198"/>
    </location>
</feature>
<evidence type="ECO:0000256" key="1">
    <source>
        <dbReference type="ARBA" id="ARBA00004141"/>
    </source>
</evidence>
<sequence>MSGGRTYLRFDWLIIFIYIALVAMGWVNIYSASLSDTAHGYFDFSQIYGKQMTWIALSILLIIFVLAIEAKFYERFASVIYIVSIASLLGLFVFGRTIAGTTAWYDFGGFSIQPSEFVKATTALALAKYVSDIQTNMHEFKYQIGAFLILAIPSILILLQPDPGSVLVYAAFIFPLYREGLHGSYLLLGLFAAILFVATLAFDPFWVITGLVLIAGIILFKNRKKRPNVLKYLFIVIACVGFSLSVDYIFDNVFKQHHRDRFNIVLGKEVDARGIGYNTHQSEIAISNGGWLGKGWTQGTQTKGNFVPEQHTDYIFSTVGEEWGFVGSMIVILLFMGLITRIIYRAEKQKNQFGRVYGYSVAAILFLHFFVNIGMVSGIFPTVGIPLPFFSYGGSALWGFTLLLFIFVKLDAANYHHS</sequence>
<evidence type="ECO:0000256" key="6">
    <source>
        <dbReference type="ARBA" id="ARBA00032370"/>
    </source>
</evidence>
<comment type="subcellular location">
    <subcellularLocation>
        <location evidence="1">Membrane</location>
        <topology evidence="1">Multi-pass membrane protein</topology>
    </subcellularLocation>
</comment>
<accession>A0A410G324</accession>
<feature type="transmembrane region" description="Helical" evidence="8">
    <location>
        <begin position="140"/>
        <end position="159"/>
    </location>
</feature>
<evidence type="ECO:0000256" key="4">
    <source>
        <dbReference type="ARBA" id="ARBA00022989"/>
    </source>
</evidence>
<evidence type="ECO:0000256" key="8">
    <source>
        <dbReference type="SAM" id="Phobius"/>
    </source>
</evidence>
<keyword evidence="3" id="KW-0133">Cell shape</keyword>
<dbReference type="AlphaFoldDB" id="A0A410G324"/>
<dbReference type="PROSITE" id="PS00428">
    <property type="entry name" value="FTSW_RODA_SPOVE"/>
    <property type="match status" value="1"/>
</dbReference>
<dbReference type="GO" id="GO:0005886">
    <property type="term" value="C:plasma membrane"/>
    <property type="evidence" value="ECO:0007669"/>
    <property type="project" value="TreeGrafter"/>
</dbReference>
<keyword evidence="10" id="KW-1185">Reference proteome</keyword>
<evidence type="ECO:0000256" key="5">
    <source>
        <dbReference type="ARBA" id="ARBA00023136"/>
    </source>
</evidence>
<keyword evidence="4 8" id="KW-1133">Transmembrane helix</keyword>
<dbReference type="KEGG" id="aev:EI546_07880"/>
<evidence type="ECO:0000256" key="7">
    <source>
        <dbReference type="ARBA" id="ARBA00033270"/>
    </source>
</evidence>
<organism evidence="9 10">
    <name type="scientific">Aequorivita ciconiae</name>
    <dbReference type="NCBI Taxonomy" id="2494375"/>
    <lineage>
        <taxon>Bacteria</taxon>
        <taxon>Pseudomonadati</taxon>
        <taxon>Bacteroidota</taxon>
        <taxon>Flavobacteriia</taxon>
        <taxon>Flavobacteriales</taxon>
        <taxon>Flavobacteriaceae</taxon>
        <taxon>Aequorivita</taxon>
    </lineage>
</organism>
<dbReference type="GO" id="GO:0032153">
    <property type="term" value="C:cell division site"/>
    <property type="evidence" value="ECO:0007669"/>
    <property type="project" value="TreeGrafter"/>
</dbReference>
<gene>
    <name evidence="9" type="ORF">EI546_07880</name>
</gene>
<dbReference type="OrthoDB" id="9768187at2"/>
<dbReference type="Proteomes" id="UP000285517">
    <property type="component" value="Chromosome"/>
</dbReference>
<dbReference type="GO" id="GO:0051301">
    <property type="term" value="P:cell division"/>
    <property type="evidence" value="ECO:0007669"/>
    <property type="project" value="InterPro"/>
</dbReference>
<feature type="transmembrane region" description="Helical" evidence="8">
    <location>
        <begin position="356"/>
        <end position="383"/>
    </location>
</feature>
<dbReference type="PANTHER" id="PTHR30474">
    <property type="entry name" value="CELL CYCLE PROTEIN"/>
    <property type="match status" value="1"/>
</dbReference>
<feature type="transmembrane region" description="Helical" evidence="8">
    <location>
        <begin position="204"/>
        <end position="220"/>
    </location>
</feature>
<evidence type="ECO:0000256" key="3">
    <source>
        <dbReference type="ARBA" id="ARBA00022960"/>
    </source>
</evidence>
<dbReference type="InterPro" id="IPR001182">
    <property type="entry name" value="FtsW/RodA"/>
</dbReference>
<evidence type="ECO:0000256" key="2">
    <source>
        <dbReference type="ARBA" id="ARBA00022692"/>
    </source>
</evidence>
<feature type="transmembrane region" description="Helical" evidence="8">
    <location>
        <begin position="323"/>
        <end position="344"/>
    </location>
</feature>
<protein>
    <recommendedName>
        <fullName evidence="7">Cell wall polymerase</fullName>
    </recommendedName>
    <alternativeName>
        <fullName evidence="6">Peptidoglycan polymerase</fullName>
    </alternativeName>
</protein>
<dbReference type="NCBIfam" id="NF037961">
    <property type="entry name" value="RodA_shape"/>
    <property type="match status" value="1"/>
</dbReference>